<dbReference type="RefSeq" id="WP_229962673.1">
    <property type="nucleotide sequence ID" value="NZ_JAJJWI010000029.1"/>
</dbReference>
<name>A0ABW4WYL9_9BACT</name>
<gene>
    <name evidence="1" type="ORF">ACFSKU_07935</name>
</gene>
<comment type="caution">
    <text evidence="1">The sequence shown here is derived from an EMBL/GenBank/DDBJ whole genome shotgun (WGS) entry which is preliminary data.</text>
</comment>
<reference evidence="2" key="1">
    <citation type="journal article" date="2019" name="Int. J. Syst. Evol. Microbiol.">
        <title>The Global Catalogue of Microorganisms (GCM) 10K type strain sequencing project: providing services to taxonomists for standard genome sequencing and annotation.</title>
        <authorList>
            <consortium name="The Broad Institute Genomics Platform"/>
            <consortium name="The Broad Institute Genome Sequencing Center for Infectious Disease"/>
            <person name="Wu L."/>
            <person name="Ma J."/>
        </authorList>
    </citation>
    <scope>NUCLEOTIDE SEQUENCE [LARGE SCALE GENOMIC DNA]</scope>
    <source>
        <strain evidence="2">JCM 16545</strain>
    </source>
</reference>
<sequence length="145" mass="16250">MYSKSENTGLGKSKTLISKNSCYELMYDSTKNRVYLVINGFWKSIESVPDYLQDWKRTLLFVRSGFTLLADFTAMITHPQSIADLHIQAQNLIVKAGIKKAALVESKDRIAVLQNQAIVKQTNLPAESFVAAKEAESWLDSFVAS</sequence>
<evidence type="ECO:0008006" key="3">
    <source>
        <dbReference type="Google" id="ProtNLM"/>
    </source>
</evidence>
<evidence type="ECO:0000313" key="2">
    <source>
        <dbReference type="Proteomes" id="UP001597369"/>
    </source>
</evidence>
<dbReference type="EMBL" id="JBHUHV010000022">
    <property type="protein sequence ID" value="MFD2066810.1"/>
    <property type="molecule type" value="Genomic_DNA"/>
</dbReference>
<dbReference type="Proteomes" id="UP001597369">
    <property type="component" value="Unassembled WGS sequence"/>
</dbReference>
<accession>A0ABW4WYL9</accession>
<protein>
    <recommendedName>
        <fullName evidence="3">STAS/SEC14 domain-containing protein</fullName>
    </recommendedName>
</protein>
<keyword evidence="2" id="KW-1185">Reference proteome</keyword>
<proteinExistence type="predicted"/>
<evidence type="ECO:0000313" key="1">
    <source>
        <dbReference type="EMBL" id="MFD2066810.1"/>
    </source>
</evidence>
<organism evidence="1 2">
    <name type="scientific">Pontibacter silvestris</name>
    <dbReference type="NCBI Taxonomy" id="2305183"/>
    <lineage>
        <taxon>Bacteria</taxon>
        <taxon>Pseudomonadati</taxon>
        <taxon>Bacteroidota</taxon>
        <taxon>Cytophagia</taxon>
        <taxon>Cytophagales</taxon>
        <taxon>Hymenobacteraceae</taxon>
        <taxon>Pontibacter</taxon>
    </lineage>
</organism>